<reference evidence="1" key="2">
    <citation type="submission" date="2018-10" db="UniProtKB">
        <authorList>
            <consortium name="EnsemblPlants"/>
        </authorList>
    </citation>
    <scope>IDENTIFICATION</scope>
</reference>
<dbReference type="InterPro" id="IPR007750">
    <property type="entry name" value="DUF674"/>
</dbReference>
<organism evidence="1">
    <name type="scientific">Triticum aestivum</name>
    <name type="common">Wheat</name>
    <dbReference type="NCBI Taxonomy" id="4565"/>
    <lineage>
        <taxon>Eukaryota</taxon>
        <taxon>Viridiplantae</taxon>
        <taxon>Streptophyta</taxon>
        <taxon>Embryophyta</taxon>
        <taxon>Tracheophyta</taxon>
        <taxon>Spermatophyta</taxon>
        <taxon>Magnoliopsida</taxon>
        <taxon>Liliopsida</taxon>
        <taxon>Poales</taxon>
        <taxon>Poaceae</taxon>
        <taxon>BOP clade</taxon>
        <taxon>Pooideae</taxon>
        <taxon>Triticodae</taxon>
        <taxon>Triticeae</taxon>
        <taxon>Triticinae</taxon>
        <taxon>Triticum</taxon>
    </lineage>
</organism>
<dbReference type="Proteomes" id="UP000019116">
    <property type="component" value="Chromosome 1D"/>
</dbReference>
<accession>A0A3B6A2M3</accession>
<dbReference type="Gramene" id="TraesWEE_scaffold_092119_01G000100.1">
    <property type="protein sequence ID" value="TraesWEE_scaffold_092119_01G000100.1"/>
    <property type="gene ID" value="TraesWEE_scaffold_092119_01G000100"/>
</dbReference>
<dbReference type="Gramene" id="TraesROB_scaffold_075275_01G000400.1">
    <property type="protein sequence ID" value="TraesROB_scaffold_075275_01G000400.1"/>
    <property type="gene ID" value="TraesROB_scaffold_075275_01G000400"/>
</dbReference>
<keyword evidence="2" id="KW-1185">Reference proteome</keyword>
<dbReference type="PANTHER" id="PTHR33103:SF86">
    <property type="entry name" value="OS04G0594500 PROTEIN"/>
    <property type="match status" value="1"/>
</dbReference>
<dbReference type="Gramene" id="TraesCAD_scaffold_081774_01G000400.1">
    <property type="protein sequence ID" value="TraesCAD_scaffold_081774_01G000400.1"/>
    <property type="gene ID" value="TraesCAD_scaffold_081774_01G000400"/>
</dbReference>
<dbReference type="Pfam" id="PF05056">
    <property type="entry name" value="DUF674"/>
    <property type="match status" value="1"/>
</dbReference>
<dbReference type="EnsemblPlants" id="TraesCS1D02G414400.1">
    <property type="protein sequence ID" value="TraesCS1D02G414400.1"/>
    <property type="gene ID" value="TraesCS1D02G414400"/>
</dbReference>
<protein>
    <submittedName>
        <fullName evidence="1">Uncharacterized protein</fullName>
    </submittedName>
</protein>
<evidence type="ECO:0000313" key="2">
    <source>
        <dbReference type="Proteomes" id="UP000019116"/>
    </source>
</evidence>
<dbReference type="Gramene" id="TraesCS1D03G0959500.1">
    <property type="protein sequence ID" value="TraesCS1D03G0959500.1.CDS"/>
    <property type="gene ID" value="TraesCS1D03G0959500"/>
</dbReference>
<reference evidence="1" key="1">
    <citation type="submission" date="2018-08" db="EMBL/GenBank/DDBJ databases">
        <authorList>
            <person name="Rossello M."/>
        </authorList>
    </citation>
    <scope>NUCLEOTIDE SEQUENCE [LARGE SCALE GENOMIC DNA]</scope>
    <source>
        <strain evidence="1">cv. Chinese Spring</strain>
    </source>
</reference>
<dbReference type="Gramene" id="TraesPARA_EIv1.0_0321170.1">
    <property type="protein sequence ID" value="TraesPARA_EIv1.0_0321170.1.CDS"/>
    <property type="gene ID" value="TraesPARA_EIv1.0_0321170"/>
</dbReference>
<name>A0A3B6A2M3_WHEAT</name>
<evidence type="ECO:0000313" key="1">
    <source>
        <dbReference type="EnsemblPlants" id="TraesCS1D02G414400.1"/>
    </source>
</evidence>
<dbReference type="OrthoDB" id="746543at2759"/>
<dbReference type="Gramene" id="TraesCS1D02G414400.1">
    <property type="protein sequence ID" value="TraesCS1D02G414400.1"/>
    <property type="gene ID" value="TraesCS1D02G414400"/>
</dbReference>
<dbReference type="Gramene" id="TraesNOR1D03G00572940.1">
    <property type="protein sequence ID" value="TraesNOR1D03G00572940.1"/>
    <property type="gene ID" value="TraesNOR1D03G00572940"/>
</dbReference>
<dbReference type="OMA" id="FANHYLC"/>
<sequence>MSMATGVEPTIDVKVFVDKERGKVLFAESGKEFVDVLFGFLTLPLGTVVRLLGGQSQVGCLDELYRSVEGLSTDLFRTEACKAMLLRPINAAAKQCCQLTVRVDDTKHREVYVCADTSCSVTAFSSVTGAVCNCGRIMTQLAGERPENPRNAAAGGACEDGAFVKGGMKFIVTDDLNVAPASTSLMLSLLDKFQVPDPSCLEQMTLQFSSVKIIDLLRRSLTSQNPLTGHYLDVAPDDSVVDMLPEYLHPEEQDNEAEHSLVNASLRVLQTKNNSKVLYAEVGGDLVDLLFGLLTIPLGSIVKTYGKSASKGCLDNLYTSIAGSAHGCLRPECQNLLLSPMLAPYFGYGASKMLQVEELAPDKLDINACFKCFKSRGFANHYLCHVEPWCNYQKRYVKICYEKGKTTKLCELDPKTPEGGCEEAAYVKQGPQKFIVTDDLHVLPLSLASTLQVVIEAKLQRKDLVEKEVALTKPQVMELLRAALVTHRALSTVLLPAKINKKLHYHSFGLY</sequence>
<dbReference type="PANTHER" id="PTHR33103">
    <property type="entry name" value="OS01G0153900 PROTEIN"/>
    <property type="match status" value="1"/>
</dbReference>
<dbReference type="Gramene" id="TraesCLE_scaffold_071231_01G000100.1">
    <property type="protein sequence ID" value="TraesCLE_scaffold_071231_01G000100.1"/>
    <property type="gene ID" value="TraesCLE_scaffold_071231_01G000100"/>
</dbReference>
<proteinExistence type="predicted"/>
<dbReference type="AlphaFoldDB" id="A0A3B6A2M3"/>